<dbReference type="AlphaFoldDB" id="A0A0E9TJS0"/>
<evidence type="ECO:0000313" key="1">
    <source>
        <dbReference type="EMBL" id="JAH53914.1"/>
    </source>
</evidence>
<reference evidence="1" key="2">
    <citation type="journal article" date="2015" name="Fish Shellfish Immunol.">
        <title>Early steps in the European eel (Anguilla anguilla)-Vibrio vulnificus interaction in the gills: Role of the RtxA13 toxin.</title>
        <authorList>
            <person name="Callol A."/>
            <person name="Pajuelo D."/>
            <person name="Ebbesson L."/>
            <person name="Teles M."/>
            <person name="MacKenzie S."/>
            <person name="Amaro C."/>
        </authorList>
    </citation>
    <scope>NUCLEOTIDE SEQUENCE</scope>
</reference>
<protein>
    <submittedName>
        <fullName evidence="1">Uncharacterized protein</fullName>
    </submittedName>
</protein>
<proteinExistence type="predicted"/>
<dbReference type="EMBL" id="GBXM01054663">
    <property type="protein sequence ID" value="JAH53914.1"/>
    <property type="molecule type" value="Transcribed_RNA"/>
</dbReference>
<reference evidence="1" key="1">
    <citation type="submission" date="2014-11" db="EMBL/GenBank/DDBJ databases">
        <authorList>
            <person name="Amaro Gonzalez C."/>
        </authorList>
    </citation>
    <scope>NUCLEOTIDE SEQUENCE</scope>
</reference>
<name>A0A0E9TJS0_ANGAN</name>
<organism evidence="1">
    <name type="scientific">Anguilla anguilla</name>
    <name type="common">European freshwater eel</name>
    <name type="synonym">Muraena anguilla</name>
    <dbReference type="NCBI Taxonomy" id="7936"/>
    <lineage>
        <taxon>Eukaryota</taxon>
        <taxon>Metazoa</taxon>
        <taxon>Chordata</taxon>
        <taxon>Craniata</taxon>
        <taxon>Vertebrata</taxon>
        <taxon>Euteleostomi</taxon>
        <taxon>Actinopterygii</taxon>
        <taxon>Neopterygii</taxon>
        <taxon>Teleostei</taxon>
        <taxon>Anguilliformes</taxon>
        <taxon>Anguillidae</taxon>
        <taxon>Anguilla</taxon>
    </lineage>
</organism>
<sequence>MQIYMYIYICIHAHTHICIYLSKRQFNRGHCPNSPW</sequence>
<accession>A0A0E9TJS0</accession>